<dbReference type="Gene3D" id="2.60.120.620">
    <property type="entry name" value="q2cbj1_9rhob like domain"/>
    <property type="match status" value="1"/>
</dbReference>
<gene>
    <name evidence="9" type="ORF">NAEGRDRAFT_64386</name>
</gene>
<dbReference type="InterPro" id="IPR001810">
    <property type="entry name" value="F-box_dom"/>
</dbReference>
<evidence type="ECO:0000313" key="9">
    <source>
        <dbReference type="EMBL" id="EFC47423.1"/>
    </source>
</evidence>
<evidence type="ECO:0000259" key="8">
    <source>
        <dbReference type="PROSITE" id="PS50181"/>
    </source>
</evidence>
<organism evidence="10">
    <name type="scientific">Naegleria gruberi</name>
    <name type="common">Amoeba</name>
    <dbReference type="NCBI Taxonomy" id="5762"/>
    <lineage>
        <taxon>Eukaryota</taxon>
        <taxon>Discoba</taxon>
        <taxon>Heterolobosea</taxon>
        <taxon>Tetramitia</taxon>
        <taxon>Eutetramitia</taxon>
        <taxon>Vahlkampfiidae</taxon>
        <taxon>Naegleria</taxon>
    </lineage>
</organism>
<dbReference type="InterPro" id="IPR043129">
    <property type="entry name" value="ATPase_NBD"/>
</dbReference>
<dbReference type="InterPro" id="IPR044862">
    <property type="entry name" value="Pro_4_hyd_alph_FE2OG_OXY"/>
</dbReference>
<feature type="region of interest" description="Disordered" evidence="7">
    <location>
        <begin position="968"/>
        <end position="989"/>
    </location>
</feature>
<dbReference type="VEuPathDB" id="AmoebaDB:NAEGRDRAFT_64386"/>
<dbReference type="GO" id="GO:0005783">
    <property type="term" value="C:endoplasmic reticulum"/>
    <property type="evidence" value="ECO:0007669"/>
    <property type="project" value="TreeGrafter"/>
</dbReference>
<name>D2V6C4_NAEGR</name>
<feature type="domain" description="F-box" evidence="8">
    <location>
        <begin position="348"/>
        <end position="395"/>
    </location>
</feature>
<dbReference type="GO" id="GO:0005506">
    <property type="term" value="F:iron ion binding"/>
    <property type="evidence" value="ECO:0007669"/>
    <property type="project" value="InterPro"/>
</dbReference>
<accession>D2V6C4</accession>
<dbReference type="Gene3D" id="1.20.1280.50">
    <property type="match status" value="1"/>
</dbReference>
<feature type="region of interest" description="Disordered" evidence="7">
    <location>
        <begin position="927"/>
        <end position="952"/>
    </location>
</feature>
<keyword evidence="10" id="KW-1185">Reference proteome</keyword>
<feature type="compositionally biased region" description="Polar residues" evidence="7">
    <location>
        <begin position="968"/>
        <end position="979"/>
    </location>
</feature>
<dbReference type="GO" id="GO:0004656">
    <property type="term" value="F:procollagen-proline 4-dioxygenase activity"/>
    <property type="evidence" value="ECO:0007669"/>
    <property type="project" value="TreeGrafter"/>
</dbReference>
<dbReference type="SMART" id="SM00702">
    <property type="entry name" value="P4Hc"/>
    <property type="match status" value="1"/>
</dbReference>
<dbReference type="InterPro" id="IPR004000">
    <property type="entry name" value="Actin"/>
</dbReference>
<comment type="cofactor">
    <cofactor evidence="1">
        <name>L-ascorbate</name>
        <dbReference type="ChEBI" id="CHEBI:38290"/>
    </cofactor>
</comment>
<dbReference type="SUPFAM" id="SSF53067">
    <property type="entry name" value="Actin-like ATPase domain"/>
    <property type="match status" value="2"/>
</dbReference>
<dbReference type="SMART" id="SM00268">
    <property type="entry name" value="ACTIN"/>
    <property type="match status" value="1"/>
</dbReference>
<keyword evidence="5" id="KW-0408">Iron</keyword>
<proteinExistence type="inferred from homology"/>
<dbReference type="InterPro" id="IPR036047">
    <property type="entry name" value="F-box-like_dom_sf"/>
</dbReference>
<dbReference type="InterPro" id="IPR023393">
    <property type="entry name" value="START-like_dom_sf"/>
</dbReference>
<evidence type="ECO:0000256" key="1">
    <source>
        <dbReference type="ARBA" id="ARBA00001961"/>
    </source>
</evidence>
<feature type="compositionally biased region" description="Low complexity" evidence="7">
    <location>
        <begin position="930"/>
        <end position="943"/>
    </location>
</feature>
<dbReference type="InParanoid" id="D2V6C4"/>
<dbReference type="Gene3D" id="3.90.640.10">
    <property type="entry name" value="Actin, Chain A, domain 4"/>
    <property type="match status" value="1"/>
</dbReference>
<evidence type="ECO:0000256" key="7">
    <source>
        <dbReference type="SAM" id="MobiDB-lite"/>
    </source>
</evidence>
<dbReference type="PANTHER" id="PTHR10869:SF246">
    <property type="entry name" value="TRANSMEMBRANE PROLYL 4-HYDROXYLASE"/>
    <property type="match status" value="1"/>
</dbReference>
<evidence type="ECO:0000313" key="10">
    <source>
        <dbReference type="Proteomes" id="UP000006671"/>
    </source>
</evidence>
<dbReference type="EMBL" id="GG738854">
    <property type="protein sequence ID" value="EFC47423.1"/>
    <property type="molecule type" value="Genomic_DNA"/>
</dbReference>
<reference evidence="9 10" key="1">
    <citation type="journal article" date="2010" name="Cell">
        <title>The genome of Naegleria gruberi illuminates early eukaryotic versatility.</title>
        <authorList>
            <person name="Fritz-Laylin L.K."/>
            <person name="Prochnik S.E."/>
            <person name="Ginger M.L."/>
            <person name="Dacks J.B."/>
            <person name="Carpenter M.L."/>
            <person name="Field M.C."/>
            <person name="Kuo A."/>
            <person name="Paredez A."/>
            <person name="Chapman J."/>
            <person name="Pham J."/>
            <person name="Shu S."/>
            <person name="Neupane R."/>
            <person name="Cipriano M."/>
            <person name="Mancuso J."/>
            <person name="Tu H."/>
            <person name="Salamov A."/>
            <person name="Lindquist E."/>
            <person name="Shapiro H."/>
            <person name="Lucas S."/>
            <person name="Grigoriev I.V."/>
            <person name="Cande W.Z."/>
            <person name="Fulton C."/>
            <person name="Rokhsar D.S."/>
            <person name="Dawson S.C."/>
        </authorList>
    </citation>
    <scope>NUCLEOTIDE SEQUENCE [LARGE SCALE GENOMIC DNA]</scope>
    <source>
        <strain evidence="9 10">NEG-M</strain>
    </source>
</reference>
<dbReference type="Gene3D" id="3.30.420.40">
    <property type="match status" value="2"/>
</dbReference>
<dbReference type="InterPro" id="IPR002913">
    <property type="entry name" value="START_lipid-bd_dom"/>
</dbReference>
<evidence type="ECO:0000256" key="5">
    <source>
        <dbReference type="ARBA" id="ARBA00023004"/>
    </source>
</evidence>
<dbReference type="OrthoDB" id="69177at2759"/>
<dbReference type="PANTHER" id="PTHR10869">
    <property type="entry name" value="PROLYL 4-HYDROXYLASE ALPHA SUBUNIT"/>
    <property type="match status" value="1"/>
</dbReference>
<dbReference type="SUPFAM" id="SSF55961">
    <property type="entry name" value="Bet v1-like"/>
    <property type="match status" value="1"/>
</dbReference>
<dbReference type="RefSeq" id="XP_002680167.1">
    <property type="nucleotide sequence ID" value="XM_002680121.1"/>
</dbReference>
<dbReference type="Pfam" id="PF01852">
    <property type="entry name" value="START"/>
    <property type="match status" value="1"/>
</dbReference>
<dbReference type="InterPro" id="IPR006620">
    <property type="entry name" value="Pro_4_hyd_alph"/>
</dbReference>
<protein>
    <submittedName>
        <fullName evidence="9">Predicted protein</fullName>
    </submittedName>
</protein>
<dbReference type="KEGG" id="ngr:NAEGRDRAFT_64386"/>
<dbReference type="PROSITE" id="PS50181">
    <property type="entry name" value="FBOX"/>
    <property type="match status" value="1"/>
</dbReference>
<dbReference type="Gene3D" id="2.30.36.70">
    <property type="entry name" value="Actin, Chain A, domain 2"/>
    <property type="match status" value="1"/>
</dbReference>
<dbReference type="Proteomes" id="UP000006671">
    <property type="component" value="Unassembled WGS sequence"/>
</dbReference>
<keyword evidence="4" id="KW-0560">Oxidoreductase</keyword>
<dbReference type="InterPro" id="IPR045054">
    <property type="entry name" value="P4HA-like"/>
</dbReference>
<feature type="compositionally biased region" description="Polar residues" evidence="7">
    <location>
        <begin position="1253"/>
        <end position="1272"/>
    </location>
</feature>
<dbReference type="GeneID" id="8861737"/>
<keyword evidence="3" id="KW-0223">Dioxygenase</keyword>
<sequence>MQRVSPNINLHNEIWDNTTTKDIPQILKNTSPSPKFWRREDILVPNTKIQVKKEIETIHLLEEEEFDSTEREEEEEYETEEIVNHDRCILLKNILSEEECENLVSVTEKLGYNSIEHEYVKEYRNSERVVVTSKKLANIIWERMIPHLKKSDFNGVKPYGFDNKGRWIPIGLNSCHRFNKYSEKTFFKPHMDAQHCNNDNERSIFTVLIYLNHSLYGTRLLKKVPNPNSNDDPSVMSFQELQYVQPRIGNILIFNHDLYHSGDSVRYGSKYIIRTEMIFKRVDSESIHRMDYRNTEEFLKVKQLVDESTELEKQGMVRESTLKYLKAHQAQVDLSHSLRSDNTEKHYSFIEQELPEEIFAHIFKYLPVTDVVKSVFYLNRDINEYARNAQLWKELYQQKWPSKLTVNNVVAYKYNYNYSKSENVPPNYIDVESAENQAIANIESERTSIFGETLKDWYQTFICRANMELSFCPVLLDIGAKNYRFGLARDSAFFTSCSLVGQPDHPHFYLPNYGMDDIVVGDRYILTIHHCSSLPLLATNGQIVDFNNLKILLCQVYGDDLNVKLREHPLLLAVSPMWSQDDLNRIRKIVFELEIPALCMVDSRELVSNYYQKPNSILVHIGASGNMCTAIQNHKPLQDTFSSETLNLKQILSQFTSRTQSYYYEQYNSWDQELHQGAIVPPILQDEDVAAYRKFVSELGRCKLGQESAYNRTYLSAEQRVSIGESILLSTLSQFTKCIQTVIHSTQLTDLEKQQILQNIVIVGGFSHVKNLTSKLTELISKIYNDIPFKITPTFTYQSFHEVQSVNRKGIKYSHFGACYDVIGGAKILASLNNFIDISTLPTTPIKSNFLTKEEEEENQIIIHSSRGDEQQEKQQEELLALQNQIFLSQTGISETPILDSAGRVLFAHKTSSMSMTHDQQQQHQLVPTSPSRSRILSNVSSSGVGTAGGLNNQDVIGARDVMLLTPTKQHQQHNNNLASPKGSEKSSSRHFALFDSADLEEEKHQSEKFTTLESNRESLKLMKRRHRENYLPETFLHFCKHETSKIYGWSLESEKHSVQFYNKSISLHSLTTGDFSAISRLTSQNTLESTSTQDLSKNLRFKQTPMINDSVNFVIANRFVGILSDTNFRDAYLACKDIQLRKQAKQMEEVVVLESYYHVEGPEITDSRKSKIPDESFDIIYQRTSSPNTLFVSKREYLTARYFIEESERLIILERSIEKILPIPSMLQALTMENDKILNDFKNEHHHHHLSETNTPLQSNNNLQNDISLSPSQRQRSRSVGMSNSSRPISEIHMTPLSARTTTSSHILQQSAPNLTLQPYPNDTLKTTLASSTAPTQKGVVRANILFQILIFDRLSDTETKFQIINNVDVKGWLKSWNSITQKSTPHKIFEDFVDVIEEHKKNTK</sequence>
<dbReference type="Pfam" id="PF00022">
    <property type="entry name" value="Actin"/>
    <property type="match status" value="1"/>
</dbReference>
<evidence type="ECO:0000256" key="2">
    <source>
        <dbReference type="ARBA" id="ARBA00022723"/>
    </source>
</evidence>
<keyword evidence="2" id="KW-0479">Metal-binding</keyword>
<dbReference type="GO" id="GO:0031418">
    <property type="term" value="F:L-ascorbic acid binding"/>
    <property type="evidence" value="ECO:0007669"/>
    <property type="project" value="InterPro"/>
</dbReference>
<dbReference type="Pfam" id="PF13640">
    <property type="entry name" value="2OG-FeII_Oxy_3"/>
    <property type="match status" value="1"/>
</dbReference>
<feature type="region of interest" description="Disordered" evidence="7">
    <location>
        <begin position="1246"/>
        <end position="1294"/>
    </location>
</feature>
<dbReference type="STRING" id="5762.D2V6C4"/>
<evidence type="ECO:0000256" key="3">
    <source>
        <dbReference type="ARBA" id="ARBA00022964"/>
    </source>
</evidence>
<comment type="similarity">
    <text evidence="6">Belongs to the actin family.</text>
</comment>
<evidence type="ECO:0000256" key="4">
    <source>
        <dbReference type="ARBA" id="ARBA00023002"/>
    </source>
</evidence>
<evidence type="ECO:0000256" key="6">
    <source>
        <dbReference type="RuleBase" id="RU000487"/>
    </source>
</evidence>
<dbReference type="Gene3D" id="3.30.530.20">
    <property type="match status" value="1"/>
</dbReference>
<dbReference type="GO" id="GO:0008289">
    <property type="term" value="F:lipid binding"/>
    <property type="evidence" value="ECO:0007669"/>
    <property type="project" value="InterPro"/>
</dbReference>
<dbReference type="SUPFAM" id="SSF81383">
    <property type="entry name" value="F-box domain"/>
    <property type="match status" value="1"/>
</dbReference>